<dbReference type="SUPFAM" id="SSF49785">
    <property type="entry name" value="Galactose-binding domain-like"/>
    <property type="match status" value="1"/>
</dbReference>
<evidence type="ECO:0000256" key="1">
    <source>
        <dbReference type="ARBA" id="ARBA00022801"/>
    </source>
</evidence>
<keyword evidence="1" id="KW-0378">Hydrolase</keyword>
<proteinExistence type="predicted"/>
<organism evidence="3 4">
    <name type="scientific">Micromonospora olivasterospora</name>
    <dbReference type="NCBI Taxonomy" id="1880"/>
    <lineage>
        <taxon>Bacteria</taxon>
        <taxon>Bacillati</taxon>
        <taxon>Actinomycetota</taxon>
        <taxon>Actinomycetes</taxon>
        <taxon>Micromonosporales</taxon>
        <taxon>Micromonosporaceae</taxon>
        <taxon>Micromonospora</taxon>
    </lineage>
</organism>
<dbReference type="InterPro" id="IPR003305">
    <property type="entry name" value="CenC_carb-bd"/>
</dbReference>
<dbReference type="AlphaFoldDB" id="A0A562IFE5"/>
<evidence type="ECO:0000259" key="2">
    <source>
        <dbReference type="Pfam" id="PF02018"/>
    </source>
</evidence>
<gene>
    <name evidence="3" type="ORF">JD77_04444</name>
</gene>
<dbReference type="EMBL" id="VLKE01000001">
    <property type="protein sequence ID" value="TWH69435.1"/>
    <property type="molecule type" value="Genomic_DNA"/>
</dbReference>
<dbReference type="GO" id="GO:0016798">
    <property type="term" value="F:hydrolase activity, acting on glycosyl bonds"/>
    <property type="evidence" value="ECO:0007669"/>
    <property type="project" value="InterPro"/>
</dbReference>
<dbReference type="Pfam" id="PF02018">
    <property type="entry name" value="CBM_4_9"/>
    <property type="match status" value="1"/>
</dbReference>
<sequence>MPALARPATAAPTPTGNLIINGTFDNGSTEPWWTRLAETRTTVQSGQLRIQTAGRAVRTYDDLVGHFEFGVTAGQRYRLRFAIFLLSVLLHHPMEVQRGTAEGTVNLTGKQGIGSAPAFGLLAAIDRVLKR</sequence>
<evidence type="ECO:0000313" key="3">
    <source>
        <dbReference type="EMBL" id="TWH69435.1"/>
    </source>
</evidence>
<dbReference type="Gene3D" id="2.60.120.260">
    <property type="entry name" value="Galactose-binding domain-like"/>
    <property type="match status" value="1"/>
</dbReference>
<dbReference type="Proteomes" id="UP000319825">
    <property type="component" value="Unassembled WGS sequence"/>
</dbReference>
<accession>A0A562IFE5</accession>
<keyword evidence="4" id="KW-1185">Reference proteome</keyword>
<evidence type="ECO:0000313" key="4">
    <source>
        <dbReference type="Proteomes" id="UP000319825"/>
    </source>
</evidence>
<feature type="domain" description="CBM-cenC" evidence="2">
    <location>
        <begin position="16"/>
        <end position="82"/>
    </location>
</feature>
<reference evidence="3 4" key="1">
    <citation type="submission" date="2019-07" db="EMBL/GenBank/DDBJ databases">
        <title>R&amp;d 2014.</title>
        <authorList>
            <person name="Klenk H.-P."/>
        </authorList>
    </citation>
    <scope>NUCLEOTIDE SEQUENCE [LARGE SCALE GENOMIC DNA]</scope>
    <source>
        <strain evidence="3 4">DSM 43868</strain>
    </source>
</reference>
<comment type="caution">
    <text evidence="3">The sequence shown here is derived from an EMBL/GenBank/DDBJ whole genome shotgun (WGS) entry which is preliminary data.</text>
</comment>
<name>A0A562IFE5_MICOL</name>
<dbReference type="InterPro" id="IPR008979">
    <property type="entry name" value="Galactose-bd-like_sf"/>
</dbReference>
<protein>
    <submittedName>
        <fullName evidence="3">Carbohydrate binding protein</fullName>
    </submittedName>
</protein>